<proteinExistence type="predicted"/>
<name>A0ABY8AQ01_9GAMM</name>
<accession>A0ABY8AQ01</accession>
<organism evidence="1 2">
    <name type="scientific">Legionella cardiaca</name>
    <dbReference type="NCBI Taxonomy" id="1071983"/>
    <lineage>
        <taxon>Bacteria</taxon>
        <taxon>Pseudomonadati</taxon>
        <taxon>Pseudomonadota</taxon>
        <taxon>Gammaproteobacteria</taxon>
        <taxon>Legionellales</taxon>
        <taxon>Legionellaceae</taxon>
        <taxon>Legionella</taxon>
    </lineage>
</organism>
<sequence length="383" mass="43632">MGKKELKLLQEETDTTLQLIYKRGQYYADATVKIREVFSAYFFNPKITDKLTESPAIGQDMFNFNEVVDAMKICLLSEEELAKKAEAMDTDSTPSLVMAFDMQIAASGLPLQWNNGYVFSREKPYTSKAQLFMQQFAYALSLYRVCLSVCDAYLLLINHNCLNLQEHNEELNRAEFLAEQLTKPENSTSVIPFWQQAKNIKHKLEELTAKIDSFSKDFKQQVDTQTQNLTYAFAQGAMLLEESCKQFPNTTWFFCDEWQAMMSKTVAKLLFSNKCSLSFAGNLTVSGECNDLKKEIAEFREVIVEKMPILKSELLLKAYKVINECLSCLKIEASRKNVVLPKPSADGFFSKKNYSYWGTLLTSGMKANASEDSQEFSSATIYT</sequence>
<evidence type="ECO:0008006" key="3">
    <source>
        <dbReference type="Google" id="ProtNLM"/>
    </source>
</evidence>
<dbReference type="Proteomes" id="UP001222087">
    <property type="component" value="Chromosome"/>
</dbReference>
<evidence type="ECO:0000313" key="2">
    <source>
        <dbReference type="Proteomes" id="UP001222087"/>
    </source>
</evidence>
<reference evidence="1 2" key="1">
    <citation type="submission" date="2023-02" db="EMBL/GenBank/DDBJ databases">
        <title>Genome Sequence of L. cardiaca H63T.</title>
        <authorList>
            <person name="Lopez A.E."/>
            <person name="Cianciotto N.P."/>
        </authorList>
    </citation>
    <scope>NUCLEOTIDE SEQUENCE [LARGE SCALE GENOMIC DNA]</scope>
    <source>
        <strain evidence="1 2">H63</strain>
    </source>
</reference>
<gene>
    <name evidence="1" type="ORF">PXX05_12900</name>
</gene>
<evidence type="ECO:0000313" key="1">
    <source>
        <dbReference type="EMBL" id="WED42783.1"/>
    </source>
</evidence>
<dbReference type="RefSeq" id="WP_275088599.1">
    <property type="nucleotide sequence ID" value="NZ_CP119078.1"/>
</dbReference>
<keyword evidence="2" id="KW-1185">Reference proteome</keyword>
<dbReference type="EMBL" id="CP119078">
    <property type="protein sequence ID" value="WED42783.1"/>
    <property type="molecule type" value="Genomic_DNA"/>
</dbReference>
<protein>
    <recommendedName>
        <fullName evidence="3">Coiled-coil protein</fullName>
    </recommendedName>
</protein>